<dbReference type="Proteomes" id="UP001430149">
    <property type="component" value="Unassembled WGS sequence"/>
</dbReference>
<evidence type="ECO:0000313" key="3">
    <source>
        <dbReference type="Proteomes" id="UP001430149"/>
    </source>
</evidence>
<proteinExistence type="predicted"/>
<feature type="transmembrane region" description="Helical" evidence="1">
    <location>
        <begin position="116"/>
        <end position="135"/>
    </location>
</feature>
<gene>
    <name evidence="2" type="ORF">ISP19_04755</name>
</gene>
<keyword evidence="1" id="KW-1133">Transmembrane helix</keyword>
<keyword evidence="1" id="KW-0812">Transmembrane</keyword>
<keyword evidence="1" id="KW-0472">Membrane</keyword>
<feature type="transmembrane region" description="Helical" evidence="1">
    <location>
        <begin position="5"/>
        <end position="26"/>
    </location>
</feature>
<name>A0ABS2K0K5_9GAMM</name>
<dbReference type="EMBL" id="JADIKE010000028">
    <property type="protein sequence ID" value="MBM7124681.1"/>
    <property type="molecule type" value="Genomic_DNA"/>
</dbReference>
<feature type="transmembrane region" description="Helical" evidence="1">
    <location>
        <begin position="86"/>
        <end position="110"/>
    </location>
</feature>
<protein>
    <submittedName>
        <fullName evidence="2">Uncharacterized protein</fullName>
    </submittedName>
</protein>
<sequence length="155" mass="17677">MWLLFAVFVSPEFLLSLILYGFYFFFPSTFDVLGRHLVSDKEVWKYLPTLPSALAAYAFSMSFKIRAPSKERLRKILYEWPLYNLLVDRVYVGILYAVLCFVLSLFLWILGEGLGSSISALLFLEATAVSGVSALTMHEAAQKLPEILIKYCDLK</sequence>
<evidence type="ECO:0000313" key="2">
    <source>
        <dbReference type="EMBL" id="MBM7124681.1"/>
    </source>
</evidence>
<accession>A0ABS2K0K5</accession>
<organism evidence="2 3">
    <name type="scientific">Dyella flava</name>
    <dbReference type="NCBI Taxonomy" id="1920170"/>
    <lineage>
        <taxon>Bacteria</taxon>
        <taxon>Pseudomonadati</taxon>
        <taxon>Pseudomonadota</taxon>
        <taxon>Gammaproteobacteria</taxon>
        <taxon>Lysobacterales</taxon>
        <taxon>Rhodanobacteraceae</taxon>
        <taxon>Dyella</taxon>
    </lineage>
</organism>
<evidence type="ECO:0000256" key="1">
    <source>
        <dbReference type="SAM" id="Phobius"/>
    </source>
</evidence>
<reference evidence="2" key="1">
    <citation type="submission" date="2020-10" db="EMBL/GenBank/DDBJ databases">
        <title>Phylogeny of dyella-like bacteria.</title>
        <authorList>
            <person name="Fu J."/>
        </authorList>
    </citation>
    <scope>NUCLEOTIDE SEQUENCE</scope>
    <source>
        <strain evidence="2">DHOC52</strain>
    </source>
</reference>
<dbReference type="RefSeq" id="WP_204680203.1">
    <property type="nucleotide sequence ID" value="NZ_BSNR01000003.1"/>
</dbReference>
<comment type="caution">
    <text evidence="2">The sequence shown here is derived from an EMBL/GenBank/DDBJ whole genome shotgun (WGS) entry which is preliminary data.</text>
</comment>
<keyword evidence="3" id="KW-1185">Reference proteome</keyword>